<protein>
    <recommendedName>
        <fullName evidence="1">Alpha-2-macroglobulin bait region domain-containing protein</fullName>
    </recommendedName>
</protein>
<dbReference type="InterPro" id="IPR011625">
    <property type="entry name" value="A2M_N_BRD"/>
</dbReference>
<feature type="domain" description="Alpha-2-macroglobulin bait region" evidence="1">
    <location>
        <begin position="29"/>
        <end position="119"/>
    </location>
</feature>
<comment type="caution">
    <text evidence="2">The sequence shown here is derived from an EMBL/GenBank/DDBJ whole genome shotgun (WGS) entry which is preliminary data.</text>
</comment>
<sequence length="138" mass="15734">MAHYNLLKQMGDRQWDTLSHFNSPFMRNMLMVGAKANFRLKTTRPLNGTFYQVLSRGNAVKTGFINLQNNLTAYFDMQITPEMAPIAKVILYALEEQSGQIFADSATINVDGTLQNKVASDIIIMCCEQRYVRFVKTK</sequence>
<organism evidence="2 3">
    <name type="scientific">Tegillarca granosa</name>
    <name type="common">Malaysian cockle</name>
    <name type="synonym">Anadara granosa</name>
    <dbReference type="NCBI Taxonomy" id="220873"/>
    <lineage>
        <taxon>Eukaryota</taxon>
        <taxon>Metazoa</taxon>
        <taxon>Spiralia</taxon>
        <taxon>Lophotrochozoa</taxon>
        <taxon>Mollusca</taxon>
        <taxon>Bivalvia</taxon>
        <taxon>Autobranchia</taxon>
        <taxon>Pteriomorphia</taxon>
        <taxon>Arcoida</taxon>
        <taxon>Arcoidea</taxon>
        <taxon>Arcidae</taxon>
        <taxon>Tegillarca</taxon>
    </lineage>
</organism>
<dbReference type="Proteomes" id="UP001217089">
    <property type="component" value="Unassembled WGS sequence"/>
</dbReference>
<gene>
    <name evidence="2" type="ORF">KUTeg_017296</name>
</gene>
<accession>A0ABQ9ELB1</accession>
<name>A0ABQ9ELB1_TEGGR</name>
<evidence type="ECO:0000313" key="2">
    <source>
        <dbReference type="EMBL" id="KAJ8305161.1"/>
    </source>
</evidence>
<dbReference type="Gene3D" id="2.60.40.1930">
    <property type="match status" value="1"/>
</dbReference>
<keyword evidence="3" id="KW-1185">Reference proteome</keyword>
<dbReference type="EMBL" id="JARBDR010000846">
    <property type="protein sequence ID" value="KAJ8305161.1"/>
    <property type="molecule type" value="Genomic_DNA"/>
</dbReference>
<evidence type="ECO:0000313" key="3">
    <source>
        <dbReference type="Proteomes" id="UP001217089"/>
    </source>
</evidence>
<proteinExistence type="predicted"/>
<reference evidence="2 3" key="1">
    <citation type="submission" date="2022-12" db="EMBL/GenBank/DDBJ databases">
        <title>Chromosome-level genome of Tegillarca granosa.</title>
        <authorList>
            <person name="Kim J."/>
        </authorList>
    </citation>
    <scope>NUCLEOTIDE SEQUENCE [LARGE SCALE GENOMIC DNA]</scope>
    <source>
        <strain evidence="2">Teg-2019</strain>
        <tissue evidence="2">Adductor muscle</tissue>
    </source>
</reference>
<dbReference type="Pfam" id="PF07703">
    <property type="entry name" value="A2M_BRD"/>
    <property type="match status" value="1"/>
</dbReference>
<evidence type="ECO:0000259" key="1">
    <source>
        <dbReference type="Pfam" id="PF07703"/>
    </source>
</evidence>